<dbReference type="PRINTS" id="PR00069">
    <property type="entry name" value="ALDKETRDTASE"/>
</dbReference>
<proteinExistence type="inferred from homology"/>
<dbReference type="SUPFAM" id="SSF51430">
    <property type="entry name" value="NAD(P)-linked oxidoreductase"/>
    <property type="match status" value="1"/>
</dbReference>
<sequence length="278" mass="30739">MTSLRQDATIQLTDHLAIPAIGLGTWPMEGDEAYDAVLRAIDKGYRHIDTATNYNNEDAVGRAIVDTDTDRDDLWVTSKFNRDGHGRDEVKQAYAASLQRMGLDYLDSYLVHWPNPDQHKFVAACEGLQELVDDGKLRSWGVSNFKPAHLDAVYAAGLTPVMNQVQIDPHHLQPAQLAHNAKYELITAAYSPLGRAGEFLDDPAVTTLAEAYDKTPAQIVLRWHLDSGRIAVPKSADDTRQRQNLEVFDFHLTPAEVAAIDALDTGAGPRLDADEFGH</sequence>
<comment type="similarity">
    <text evidence="1">Belongs to the aldo/keto reductase family.</text>
</comment>
<dbReference type="PANTHER" id="PTHR43827">
    <property type="entry name" value="2,5-DIKETO-D-GLUCONIC ACID REDUCTASE"/>
    <property type="match status" value="1"/>
</dbReference>
<dbReference type="Gene3D" id="3.20.20.100">
    <property type="entry name" value="NADP-dependent oxidoreductase domain"/>
    <property type="match status" value="1"/>
</dbReference>
<keyword evidence="3" id="KW-0560">Oxidoreductase</keyword>
<dbReference type="RefSeq" id="WP_343958554.1">
    <property type="nucleotide sequence ID" value="NZ_BAAAMN010000048.1"/>
</dbReference>
<dbReference type="PROSITE" id="PS00798">
    <property type="entry name" value="ALDOKETO_REDUCTASE_1"/>
    <property type="match status" value="1"/>
</dbReference>
<evidence type="ECO:0000256" key="2">
    <source>
        <dbReference type="ARBA" id="ARBA00022857"/>
    </source>
</evidence>
<accession>A0ABP5GDQ3</accession>
<evidence type="ECO:0000313" key="5">
    <source>
        <dbReference type="EMBL" id="GAA2041048.1"/>
    </source>
</evidence>
<name>A0ABP5GDQ3_9MICC</name>
<evidence type="ECO:0000313" key="6">
    <source>
        <dbReference type="Proteomes" id="UP001501461"/>
    </source>
</evidence>
<keyword evidence="2" id="KW-0521">NADP</keyword>
<dbReference type="InterPro" id="IPR036812">
    <property type="entry name" value="NAD(P)_OxRdtase_dom_sf"/>
</dbReference>
<reference evidence="6" key="1">
    <citation type="journal article" date="2019" name="Int. J. Syst. Evol. Microbiol.">
        <title>The Global Catalogue of Microorganisms (GCM) 10K type strain sequencing project: providing services to taxonomists for standard genome sequencing and annotation.</title>
        <authorList>
            <consortium name="The Broad Institute Genomics Platform"/>
            <consortium name="The Broad Institute Genome Sequencing Center for Infectious Disease"/>
            <person name="Wu L."/>
            <person name="Ma J."/>
        </authorList>
    </citation>
    <scope>NUCLEOTIDE SEQUENCE [LARGE SCALE GENOMIC DNA]</scope>
    <source>
        <strain evidence="6">JCM 13595</strain>
    </source>
</reference>
<evidence type="ECO:0000256" key="1">
    <source>
        <dbReference type="ARBA" id="ARBA00007905"/>
    </source>
</evidence>
<comment type="caution">
    <text evidence="5">The sequence shown here is derived from an EMBL/GenBank/DDBJ whole genome shotgun (WGS) entry which is preliminary data.</text>
</comment>
<gene>
    <name evidence="5" type="ORF">GCM10009720_21850</name>
</gene>
<dbReference type="InterPro" id="IPR020471">
    <property type="entry name" value="AKR"/>
</dbReference>
<dbReference type="Proteomes" id="UP001501461">
    <property type="component" value="Unassembled WGS sequence"/>
</dbReference>
<dbReference type="InterPro" id="IPR018170">
    <property type="entry name" value="Aldo/ket_reductase_CS"/>
</dbReference>
<organism evidence="5 6">
    <name type="scientific">Yaniella flava</name>
    <dbReference type="NCBI Taxonomy" id="287930"/>
    <lineage>
        <taxon>Bacteria</taxon>
        <taxon>Bacillati</taxon>
        <taxon>Actinomycetota</taxon>
        <taxon>Actinomycetes</taxon>
        <taxon>Micrococcales</taxon>
        <taxon>Micrococcaceae</taxon>
        <taxon>Yaniella</taxon>
    </lineage>
</organism>
<dbReference type="PANTHER" id="PTHR43827:SF3">
    <property type="entry name" value="NADP-DEPENDENT OXIDOREDUCTASE DOMAIN-CONTAINING PROTEIN"/>
    <property type="match status" value="1"/>
</dbReference>
<dbReference type="InterPro" id="IPR023210">
    <property type="entry name" value="NADP_OxRdtase_dom"/>
</dbReference>
<evidence type="ECO:0000256" key="3">
    <source>
        <dbReference type="ARBA" id="ARBA00023002"/>
    </source>
</evidence>
<dbReference type="PIRSF" id="PIRSF000097">
    <property type="entry name" value="AKR"/>
    <property type="match status" value="1"/>
</dbReference>
<protein>
    <submittedName>
        <fullName evidence="5">Aldo/keto reductase</fullName>
    </submittedName>
</protein>
<keyword evidence="6" id="KW-1185">Reference proteome</keyword>
<feature type="domain" description="NADP-dependent oxidoreductase" evidence="4">
    <location>
        <begin position="21"/>
        <end position="264"/>
    </location>
</feature>
<dbReference type="EMBL" id="BAAAMN010000048">
    <property type="protein sequence ID" value="GAA2041048.1"/>
    <property type="molecule type" value="Genomic_DNA"/>
</dbReference>
<dbReference type="PROSITE" id="PS00063">
    <property type="entry name" value="ALDOKETO_REDUCTASE_3"/>
    <property type="match status" value="1"/>
</dbReference>
<evidence type="ECO:0000259" key="4">
    <source>
        <dbReference type="Pfam" id="PF00248"/>
    </source>
</evidence>
<dbReference type="Pfam" id="PF00248">
    <property type="entry name" value="Aldo_ket_red"/>
    <property type="match status" value="1"/>
</dbReference>